<evidence type="ECO:0000256" key="9">
    <source>
        <dbReference type="RuleBase" id="RU003627"/>
    </source>
</evidence>
<reference evidence="11" key="1">
    <citation type="journal article" date="2018" name="Front. Plant Sci.">
        <title>Comparative Analysis of the Nodule Transcriptomes of Ceanothus thyrsiflorus (Rhamnaceae, Rosales) and Datisca glomerata (Datiscaceae, Cucurbitales).</title>
        <authorList>
            <person name="Salgado M.G."/>
            <person name="van Velzen R."/>
            <person name="Nguyen T.V."/>
            <person name="Battenberg K."/>
            <person name="Berry A.M."/>
            <person name="Lundin D."/>
            <person name="Pawlowski K."/>
        </authorList>
    </citation>
    <scope>NUCLEOTIDE SEQUENCE</scope>
</reference>
<comment type="miscellaneous">
    <text evidence="7">The basic functional RuBisCO is composed of a large chain homodimer in a 'head-to-tail' conformation. In form I RuBisCO this homodimer is arranged in a barrel-like tetramer with the small subunits forming a tetrameric 'cap' on each end of the 'barrel'.</text>
</comment>
<evidence type="ECO:0000256" key="1">
    <source>
        <dbReference type="ARBA" id="ARBA00022528"/>
    </source>
</evidence>
<evidence type="ECO:0000256" key="3">
    <source>
        <dbReference type="ARBA" id="ARBA00022567"/>
    </source>
</evidence>
<keyword evidence="5 7" id="KW-0601">Photorespiration</keyword>
<dbReference type="Gene3D" id="3.30.190.10">
    <property type="entry name" value="Ribulose bisphosphate carboxylase, small subunit"/>
    <property type="match status" value="1"/>
</dbReference>
<comment type="function">
    <text evidence="7">RuBisCO catalyzes two reactions: the carboxylation of D-ribulose 1,5-bisphosphate, the primary event in carbon dioxide fixation, as well as the oxidative fragmentation of the pentose substrate in the photorespiration process. Both reactions occur simultaneously and in competition at the same active site. Although the small subunit is not catalytic it is essential for maximal activity.</text>
</comment>
<evidence type="ECO:0000256" key="4">
    <source>
        <dbReference type="ARBA" id="ARBA00022640"/>
    </source>
</evidence>
<gene>
    <name evidence="7" type="primary">rbcS</name>
</gene>
<dbReference type="InterPro" id="IPR036385">
    <property type="entry name" value="RuBisCO_ssu_sf"/>
</dbReference>
<dbReference type="SUPFAM" id="SSF55239">
    <property type="entry name" value="RuBisCO, small subunit"/>
    <property type="match status" value="1"/>
</dbReference>
<accession>A0A3S8V2A5</accession>
<geneLocation type="chloroplast" evidence="11"/>
<evidence type="ECO:0000259" key="10">
    <source>
        <dbReference type="SMART" id="SM00961"/>
    </source>
</evidence>
<dbReference type="AlphaFoldDB" id="A0A3S8V2A5"/>
<evidence type="ECO:0000313" key="11">
    <source>
        <dbReference type="EMBL" id="AZL93853.1"/>
    </source>
</evidence>
<evidence type="ECO:0000256" key="8">
    <source>
        <dbReference type="HAMAP-Rule" id="MF_00860"/>
    </source>
</evidence>
<evidence type="ECO:0000256" key="2">
    <source>
        <dbReference type="ARBA" id="ARBA00022531"/>
    </source>
</evidence>
<evidence type="ECO:0000256" key="6">
    <source>
        <dbReference type="ARBA" id="ARBA00023300"/>
    </source>
</evidence>
<evidence type="ECO:0000256" key="5">
    <source>
        <dbReference type="ARBA" id="ARBA00023238"/>
    </source>
</evidence>
<dbReference type="FunFam" id="3.30.190.10:FF:000001">
    <property type="entry name" value="Ribulose bisphosphate carboxylase small chain, chloroplastic"/>
    <property type="match status" value="1"/>
</dbReference>
<organism evidence="11">
    <name type="scientific">Ceanothus thyrsiflorus</name>
    <name type="common">Blue blossom</name>
    <dbReference type="NCBI Taxonomy" id="48245"/>
    <lineage>
        <taxon>Eukaryota</taxon>
        <taxon>Viridiplantae</taxon>
        <taxon>Streptophyta</taxon>
        <taxon>Embryophyta</taxon>
        <taxon>Tracheophyta</taxon>
        <taxon>Spermatophyta</taxon>
        <taxon>Magnoliopsida</taxon>
        <taxon>eudicotyledons</taxon>
        <taxon>Gunneridae</taxon>
        <taxon>Pentapetalae</taxon>
        <taxon>rosids</taxon>
        <taxon>fabids</taxon>
        <taxon>Rosales</taxon>
        <taxon>Rhamnaceae</taxon>
        <taxon>Rhamnaceae incertae sedis</taxon>
        <taxon>Ceanothus</taxon>
    </lineage>
</organism>
<dbReference type="InterPro" id="IPR024681">
    <property type="entry name" value="RuBisCO_ssu"/>
</dbReference>
<evidence type="ECO:0000256" key="7">
    <source>
        <dbReference type="HAMAP-Rule" id="MF_00859"/>
    </source>
</evidence>
<comment type="similarity">
    <text evidence="7 9">Belongs to the RuBisCO small chain family.</text>
</comment>
<dbReference type="GO" id="GO:0009853">
    <property type="term" value="P:photorespiration"/>
    <property type="evidence" value="ECO:0007669"/>
    <property type="project" value="UniProtKB-UniRule"/>
</dbReference>
<comment type="subunit">
    <text evidence="7 9">Heterohexadecamer of 8 large and 8 small subunits.</text>
</comment>
<dbReference type="EMBL" id="MH734156">
    <property type="protein sequence ID" value="AZL93853.1"/>
    <property type="molecule type" value="mRNA"/>
</dbReference>
<dbReference type="GO" id="GO:0009507">
    <property type="term" value="C:chloroplast"/>
    <property type="evidence" value="ECO:0007669"/>
    <property type="project" value="UniProtKB-SubCell"/>
</dbReference>
<dbReference type="PANTHER" id="PTHR31262">
    <property type="entry name" value="RIBULOSE BISPHOSPHATE CARBOXYLASE SMALL CHAIN 1, CHLOROPLASTIC"/>
    <property type="match status" value="1"/>
</dbReference>
<comment type="function">
    <text evidence="8 9">RuBisCO catalyzes two reactions: the carboxylation of D-ribulose 1,5-bisphosphate, the primary event in carbon dioxide fixation, as well as the oxidative fragmentation of the pentose substrate. Both reactions occur simultaneously and in competition at the same active site. Although the small subunit is not catalytic it is essential for maximal activity.</text>
</comment>
<dbReference type="PANTHER" id="PTHR31262:SF0">
    <property type="entry name" value="RIBULOSE BISPHOSPHATE CARBOXYLASE SMALL SUBUNIT, CHLOROPLASTIC 1"/>
    <property type="match status" value="1"/>
</dbReference>
<keyword evidence="6 7" id="KW-0120">Carbon dioxide fixation</keyword>
<keyword evidence="4 8" id="KW-0934">Plastid</keyword>
<dbReference type="Pfam" id="PF00101">
    <property type="entry name" value="RuBisCO_small"/>
    <property type="match status" value="1"/>
</dbReference>
<protein>
    <recommendedName>
        <fullName evidence="7 8">Multifunctional fusion protein</fullName>
    </recommendedName>
    <domain>
        <recommendedName>
            <fullName evidence="7">Ribulose bisphosphate carboxylase small subunit</fullName>
            <shortName evidence="7">RuBisCO small subunit</shortName>
        </recommendedName>
    </domain>
    <domain>
        <recommendedName>
            <fullName evidence="8">Ribulose bisphosphate carboxylase small subunit, chloroplastic</fullName>
        </recommendedName>
    </domain>
</protein>
<dbReference type="CDD" id="cd03527">
    <property type="entry name" value="RuBisCO_small"/>
    <property type="match status" value="1"/>
</dbReference>
<dbReference type="GO" id="GO:0016984">
    <property type="term" value="F:ribulose-bisphosphate carboxylase activity"/>
    <property type="evidence" value="ECO:0007669"/>
    <property type="project" value="UniProtKB-UniRule"/>
</dbReference>
<dbReference type="InterPro" id="IPR000894">
    <property type="entry name" value="RuBisCO_ssu_dom"/>
</dbReference>
<keyword evidence="2 7" id="KW-0602">Photosynthesis</keyword>
<dbReference type="HAMAP" id="MF_00859">
    <property type="entry name" value="RuBisCO_S_bact"/>
    <property type="match status" value="1"/>
</dbReference>
<proteinExistence type="evidence at transcript level"/>
<comment type="subcellular location">
    <subcellularLocation>
        <location evidence="7">Plastid</location>
        <location evidence="7">Chloroplast</location>
    </subcellularLocation>
</comment>
<dbReference type="GO" id="GO:0019253">
    <property type="term" value="P:reductive pentose-phosphate cycle"/>
    <property type="evidence" value="ECO:0007669"/>
    <property type="project" value="UniProtKB-UniRule"/>
</dbReference>
<dbReference type="SMART" id="SM00961">
    <property type="entry name" value="RuBisCO_small"/>
    <property type="match status" value="1"/>
</dbReference>
<name>A0A3S8V2A5_CEATH</name>
<sequence length="253" mass="28720">MKSRLKSLCKTLYHLVPTVFSNTTRIQNHTSSLKQKKLISFCSFLQPIPPPSQIYHHNIHIACTTTPHSFFSKFAIISSLKMSTGICKTPVSGSGYVGLTTNFSKLLPAKDSTIGFSRKTVSTGYRTHCMQTWTPINNTKYETLSYLPPLTDNSIAKEIDYMLKKGWIPCLEFDEVGSVQRVNSRIPGYYDGRYWTLWKLPMFGCTDASQVLNEIRECKKAFPNAYIRCLAFDNKIQVQCMAFLIQKPTTTKA</sequence>
<dbReference type="PRINTS" id="PR00152">
    <property type="entry name" value="RUBISCOSMALL"/>
</dbReference>
<keyword evidence="3 7" id="KW-0113">Calvin cycle</keyword>
<keyword evidence="1 7" id="KW-0150">Chloroplast</keyword>
<feature type="domain" description="Ribulose bisphosphate carboxylase small subunit" evidence="10">
    <location>
        <begin position="140"/>
        <end position="248"/>
    </location>
</feature>